<reference evidence="1 2" key="1">
    <citation type="submission" date="2022-05" db="EMBL/GenBank/DDBJ databases">
        <authorList>
            <consortium name="Genoscope - CEA"/>
            <person name="William W."/>
        </authorList>
    </citation>
    <scope>NUCLEOTIDE SEQUENCE [LARGE SCALE GENOMIC DNA]</scope>
</reference>
<dbReference type="Proteomes" id="UP001159405">
    <property type="component" value="Unassembled WGS sequence"/>
</dbReference>
<dbReference type="EMBL" id="CALNXK010000161">
    <property type="protein sequence ID" value="CAH3171103.1"/>
    <property type="molecule type" value="Genomic_DNA"/>
</dbReference>
<proteinExistence type="predicted"/>
<comment type="caution">
    <text evidence="1">The sequence shown here is derived from an EMBL/GenBank/DDBJ whole genome shotgun (WGS) entry which is preliminary data.</text>
</comment>
<keyword evidence="2" id="KW-1185">Reference proteome</keyword>
<accession>A0ABN8QZT4</accession>
<gene>
    <name evidence="1" type="ORF">PLOB_00011571</name>
</gene>
<evidence type="ECO:0000313" key="1">
    <source>
        <dbReference type="EMBL" id="CAH3171103.1"/>
    </source>
</evidence>
<evidence type="ECO:0000313" key="2">
    <source>
        <dbReference type="Proteomes" id="UP001159405"/>
    </source>
</evidence>
<organism evidence="1 2">
    <name type="scientific">Porites lobata</name>
    <dbReference type="NCBI Taxonomy" id="104759"/>
    <lineage>
        <taxon>Eukaryota</taxon>
        <taxon>Metazoa</taxon>
        <taxon>Cnidaria</taxon>
        <taxon>Anthozoa</taxon>
        <taxon>Hexacorallia</taxon>
        <taxon>Scleractinia</taxon>
        <taxon>Fungiina</taxon>
        <taxon>Poritidae</taxon>
        <taxon>Porites</taxon>
    </lineage>
</organism>
<protein>
    <submittedName>
        <fullName evidence="1">Uncharacterized protein</fullName>
    </submittedName>
</protein>
<sequence>MGSIEEGRSVPNSSYALLPLQNWDDYGINCDDPLPDCFQDEGAVIIPDVPTLLSEIDFQDLRKVVLTLQDDDSYGINVYLNARQFVRERIFSQ</sequence>
<name>A0ABN8QZT4_9CNID</name>